<dbReference type="Proteomes" id="UP000829829">
    <property type="component" value="Chromosome 1"/>
</dbReference>
<protein>
    <submittedName>
        <fullName evidence="1">Transposase</fullName>
    </submittedName>
</protein>
<name>A0AAE9KA98_9LEPT</name>
<evidence type="ECO:0000313" key="2">
    <source>
        <dbReference type="Proteomes" id="UP000829829"/>
    </source>
</evidence>
<gene>
    <name evidence="1" type="ORF">MAL03_07295</name>
</gene>
<proteinExistence type="predicted"/>
<dbReference type="SUPFAM" id="SSF48295">
    <property type="entry name" value="TrpR-like"/>
    <property type="match status" value="1"/>
</dbReference>
<organism evidence="1 2">
    <name type="scientific">Leptospira noguchii</name>
    <dbReference type="NCBI Taxonomy" id="28182"/>
    <lineage>
        <taxon>Bacteria</taxon>
        <taxon>Pseudomonadati</taxon>
        <taxon>Spirochaetota</taxon>
        <taxon>Spirochaetia</taxon>
        <taxon>Leptospirales</taxon>
        <taxon>Leptospiraceae</taxon>
        <taxon>Leptospira</taxon>
    </lineage>
</organism>
<dbReference type="GO" id="GO:0006313">
    <property type="term" value="P:DNA transposition"/>
    <property type="evidence" value="ECO:0007669"/>
    <property type="project" value="InterPro"/>
</dbReference>
<dbReference type="GO" id="GO:0004803">
    <property type="term" value="F:transposase activity"/>
    <property type="evidence" value="ECO:0007669"/>
    <property type="project" value="InterPro"/>
</dbReference>
<reference evidence="1" key="1">
    <citation type="submission" date="2022-02" db="EMBL/GenBank/DDBJ databases">
        <title>The genetically variable rfb locus in Leptospira is a mobile cassette and a molecular signature of serovar identity.</title>
        <authorList>
            <person name="Nieves C."/>
            <person name="Vincent A.T."/>
            <person name="Zarantonelli L."/>
            <person name="Picardeau M."/>
            <person name="Veyrier F.J."/>
            <person name="Buschiazzo A."/>
        </authorList>
    </citation>
    <scope>NUCLEOTIDE SEQUENCE</scope>
    <source>
        <strain evidence="1">IP1512017</strain>
    </source>
</reference>
<dbReference type="GO" id="GO:0043565">
    <property type="term" value="F:sequence-specific DNA binding"/>
    <property type="evidence" value="ECO:0007669"/>
    <property type="project" value="InterPro"/>
</dbReference>
<dbReference type="Pfam" id="PF01527">
    <property type="entry name" value="HTH_Tnp_1"/>
    <property type="match status" value="1"/>
</dbReference>
<dbReference type="InterPro" id="IPR002514">
    <property type="entry name" value="Transposase_8"/>
</dbReference>
<dbReference type="EMBL" id="CP091957">
    <property type="protein sequence ID" value="UOG57914.1"/>
    <property type="molecule type" value="Genomic_DNA"/>
</dbReference>
<accession>A0AAE9KA98</accession>
<dbReference type="InterPro" id="IPR010921">
    <property type="entry name" value="Trp_repressor/repl_initiator"/>
</dbReference>
<dbReference type="AlphaFoldDB" id="A0AAE9KA98"/>
<sequence>MEKEQIVKETFEAGNSVSLVARKYNIAASQLFQWRRYSLVTNYWTPFYAAFTSNSINSSISEKICWHERPWELIKKYILII</sequence>
<evidence type="ECO:0000313" key="1">
    <source>
        <dbReference type="EMBL" id="UOG57914.1"/>
    </source>
</evidence>